<dbReference type="Proteomes" id="UP001368500">
    <property type="component" value="Unassembled WGS sequence"/>
</dbReference>
<dbReference type="EMBL" id="JBBUTF010000035">
    <property type="protein sequence ID" value="MEK8028964.1"/>
    <property type="molecule type" value="Genomic_DNA"/>
</dbReference>
<evidence type="ECO:0000256" key="14">
    <source>
        <dbReference type="RuleBase" id="RU000506"/>
    </source>
</evidence>
<keyword evidence="12 14" id="KW-0119">Carbohydrate metabolism</keyword>
<dbReference type="CDD" id="cd00608">
    <property type="entry name" value="GalT"/>
    <property type="match status" value="1"/>
</dbReference>
<comment type="caution">
    <text evidence="18">The sequence shown here is derived from an EMBL/GenBank/DDBJ whole genome shotgun (WGS) entry which is preliminary data.</text>
</comment>
<dbReference type="RefSeq" id="WP_341376752.1">
    <property type="nucleotide sequence ID" value="NZ_JBBUTF010000035.1"/>
</dbReference>
<evidence type="ECO:0000256" key="5">
    <source>
        <dbReference type="ARBA" id="ARBA00012384"/>
    </source>
</evidence>
<evidence type="ECO:0000256" key="7">
    <source>
        <dbReference type="ARBA" id="ARBA00022679"/>
    </source>
</evidence>
<dbReference type="InterPro" id="IPR001937">
    <property type="entry name" value="GalP_UDPtransf1"/>
</dbReference>
<dbReference type="InterPro" id="IPR005849">
    <property type="entry name" value="GalP_Utransf_N"/>
</dbReference>
<dbReference type="NCBIfam" id="TIGR00209">
    <property type="entry name" value="galT_1"/>
    <property type="match status" value="1"/>
</dbReference>
<protein>
    <recommendedName>
        <fullName evidence="6 13">Galactose-1-phosphate uridylyltransferase</fullName>
        <ecNumber evidence="5 13">2.7.7.12</ecNumber>
    </recommendedName>
</protein>
<feature type="domain" description="Galactose-1-phosphate uridyl transferase C-terminal" evidence="17">
    <location>
        <begin position="216"/>
        <end position="383"/>
    </location>
</feature>
<evidence type="ECO:0000259" key="16">
    <source>
        <dbReference type="Pfam" id="PF01087"/>
    </source>
</evidence>
<evidence type="ECO:0000256" key="13">
    <source>
        <dbReference type="NCBIfam" id="TIGR00209"/>
    </source>
</evidence>
<keyword evidence="11 14" id="KW-0299">Galactose metabolism</keyword>
<keyword evidence="9 14" id="KW-0479">Metal-binding</keyword>
<accession>A0ABU9BIR2</accession>
<evidence type="ECO:0000256" key="3">
    <source>
        <dbReference type="ARBA" id="ARBA00004947"/>
    </source>
</evidence>
<dbReference type="PANTHER" id="PTHR11943">
    <property type="entry name" value="GALACTOSE-1-PHOSPHATE URIDYLYLTRANSFERASE"/>
    <property type="match status" value="1"/>
</dbReference>
<keyword evidence="10" id="KW-0862">Zinc</keyword>
<evidence type="ECO:0000256" key="9">
    <source>
        <dbReference type="ARBA" id="ARBA00022723"/>
    </source>
</evidence>
<name>A0ABU9BIR2_9BURK</name>
<dbReference type="GO" id="GO:0008108">
    <property type="term" value="F:UDP-glucose:hexose-1-phosphate uridylyltransferase activity"/>
    <property type="evidence" value="ECO:0007669"/>
    <property type="project" value="UniProtKB-EC"/>
</dbReference>
<dbReference type="Pfam" id="PF02744">
    <property type="entry name" value="GalP_UDP_tr_C"/>
    <property type="match status" value="1"/>
</dbReference>
<evidence type="ECO:0000259" key="17">
    <source>
        <dbReference type="Pfam" id="PF02744"/>
    </source>
</evidence>
<evidence type="ECO:0000256" key="15">
    <source>
        <dbReference type="SAM" id="MobiDB-lite"/>
    </source>
</evidence>
<comment type="pathway">
    <text evidence="3 14">Carbohydrate metabolism; galactose metabolism.</text>
</comment>
<dbReference type="InterPro" id="IPR005850">
    <property type="entry name" value="GalP_Utransf_C"/>
</dbReference>
<proteinExistence type="inferred from homology"/>
<evidence type="ECO:0000256" key="2">
    <source>
        <dbReference type="ARBA" id="ARBA00001947"/>
    </source>
</evidence>
<organism evidence="18 19">
    <name type="scientific">Pseudaquabacterium rugosum</name>
    <dbReference type="NCBI Taxonomy" id="2984194"/>
    <lineage>
        <taxon>Bacteria</taxon>
        <taxon>Pseudomonadati</taxon>
        <taxon>Pseudomonadota</taxon>
        <taxon>Betaproteobacteria</taxon>
        <taxon>Burkholderiales</taxon>
        <taxon>Sphaerotilaceae</taxon>
        <taxon>Pseudaquabacterium</taxon>
    </lineage>
</organism>
<dbReference type="PANTHER" id="PTHR11943:SF1">
    <property type="entry name" value="GALACTOSE-1-PHOSPHATE URIDYLYLTRANSFERASE"/>
    <property type="match status" value="1"/>
</dbReference>
<evidence type="ECO:0000256" key="11">
    <source>
        <dbReference type="ARBA" id="ARBA00023144"/>
    </source>
</evidence>
<comment type="similarity">
    <text evidence="4 14">Belongs to the galactose-1-phosphate uridylyltransferase type 1 family.</text>
</comment>
<gene>
    <name evidence="18" type="ORF">AACH11_23655</name>
</gene>
<dbReference type="SUPFAM" id="SSF54197">
    <property type="entry name" value="HIT-like"/>
    <property type="match status" value="2"/>
</dbReference>
<comment type="catalytic activity">
    <reaction evidence="1 14">
        <text>alpha-D-galactose 1-phosphate + UDP-alpha-D-glucose = alpha-D-glucose 1-phosphate + UDP-alpha-D-galactose</text>
        <dbReference type="Rhea" id="RHEA:13989"/>
        <dbReference type="ChEBI" id="CHEBI:58336"/>
        <dbReference type="ChEBI" id="CHEBI:58601"/>
        <dbReference type="ChEBI" id="CHEBI:58885"/>
        <dbReference type="ChEBI" id="CHEBI:66914"/>
        <dbReference type="EC" id="2.7.7.12"/>
    </reaction>
</comment>
<feature type="region of interest" description="Disordered" evidence="15">
    <location>
        <begin position="92"/>
        <end position="113"/>
    </location>
</feature>
<evidence type="ECO:0000256" key="6">
    <source>
        <dbReference type="ARBA" id="ARBA00016340"/>
    </source>
</evidence>
<dbReference type="EC" id="2.7.7.12" evidence="5 13"/>
<evidence type="ECO:0000313" key="18">
    <source>
        <dbReference type="EMBL" id="MEK8028964.1"/>
    </source>
</evidence>
<evidence type="ECO:0000256" key="10">
    <source>
        <dbReference type="ARBA" id="ARBA00022833"/>
    </source>
</evidence>
<sequence length="387" mass="42425">MDLFDPEQHSHRRRNALTGQWVLVSPHRARRPWQGRQEAVSAPALPAHDPGCYLCAGNTRVSGQRNPDYRGPWVFDNDHPALQAEVPGLADASCAADGPGPAAAGDAPAASTRAANSPAAPAAASAAALFQAAPARGTARVICYSPDHGRGLPQLSVDEITAVVDTWCTQSTELGRQHAWVQVFENKGELMGCSQPHPHGQIWATGHLPDAARDEDREQRAWAARHGRPLLADLAAAELADGRRVVLRTDDWLAIVPWWATWPFETLLLPLRPARRLEDLTPAQRRDLALALQRLTALYDRLFDCPFPYSMGWHGAPHARPDEPALDETARAAADAAWTVHAHFYPPLLRSATVRKFMVGYEMLAEPQRDLTPEQAAERLRALLPPT</sequence>
<keyword evidence="19" id="KW-1185">Reference proteome</keyword>
<evidence type="ECO:0000256" key="1">
    <source>
        <dbReference type="ARBA" id="ARBA00001107"/>
    </source>
</evidence>
<dbReference type="PIRSF" id="PIRSF000808">
    <property type="entry name" value="GalT"/>
    <property type="match status" value="1"/>
</dbReference>
<dbReference type="InterPro" id="IPR036265">
    <property type="entry name" value="HIT-like_sf"/>
</dbReference>
<dbReference type="InterPro" id="IPR019779">
    <property type="entry name" value="GalP_UDPtransf1_His-AS"/>
</dbReference>
<dbReference type="Pfam" id="PF01087">
    <property type="entry name" value="GalP_UDP_transf"/>
    <property type="match status" value="1"/>
</dbReference>
<feature type="domain" description="Galactose-1-phosphate uridyl transferase N-terminal" evidence="16">
    <location>
        <begin position="4"/>
        <end position="209"/>
    </location>
</feature>
<dbReference type="PROSITE" id="PS00117">
    <property type="entry name" value="GAL_P_UDP_TRANSF_I"/>
    <property type="match status" value="1"/>
</dbReference>
<keyword evidence="8 14" id="KW-0548">Nucleotidyltransferase</keyword>
<evidence type="ECO:0000256" key="4">
    <source>
        <dbReference type="ARBA" id="ARBA00010951"/>
    </source>
</evidence>
<keyword evidence="7 14" id="KW-0808">Transferase</keyword>
<evidence type="ECO:0000256" key="8">
    <source>
        <dbReference type="ARBA" id="ARBA00022695"/>
    </source>
</evidence>
<dbReference type="NCBIfam" id="NF008724">
    <property type="entry name" value="PRK11720.1"/>
    <property type="match status" value="1"/>
</dbReference>
<evidence type="ECO:0000256" key="12">
    <source>
        <dbReference type="ARBA" id="ARBA00023277"/>
    </source>
</evidence>
<evidence type="ECO:0000313" key="19">
    <source>
        <dbReference type="Proteomes" id="UP001368500"/>
    </source>
</evidence>
<comment type="cofactor">
    <cofactor evidence="2">
        <name>Zn(2+)</name>
        <dbReference type="ChEBI" id="CHEBI:29105"/>
    </cofactor>
</comment>
<reference evidence="18 19" key="1">
    <citation type="submission" date="2024-04" db="EMBL/GenBank/DDBJ databases">
        <title>Novel species of the genus Ideonella isolated from streams.</title>
        <authorList>
            <person name="Lu H."/>
        </authorList>
    </citation>
    <scope>NUCLEOTIDE SEQUENCE [LARGE SCALE GENOMIC DNA]</scope>
    <source>
        <strain evidence="18 19">BYS139W</strain>
    </source>
</reference>
<dbReference type="Gene3D" id="3.30.428.10">
    <property type="entry name" value="HIT-like"/>
    <property type="match status" value="2"/>
</dbReference>